<evidence type="ECO:0000256" key="5">
    <source>
        <dbReference type="ARBA" id="ARBA00022840"/>
    </source>
</evidence>
<keyword evidence="3 7" id="KW-0547">Nucleotide-binding</keyword>
<evidence type="ECO:0000256" key="6">
    <source>
        <dbReference type="PROSITE-ProRule" id="PRU10133"/>
    </source>
</evidence>
<keyword evidence="5 7" id="KW-0067">ATP-binding</keyword>
<keyword evidence="4 7" id="KW-0833">Ubl conjugation pathway</keyword>
<evidence type="ECO:0000256" key="7">
    <source>
        <dbReference type="RuleBase" id="RU362109"/>
    </source>
</evidence>
<dbReference type="FunFam" id="3.10.110.10:FF:000004">
    <property type="entry name" value="Ubiquitin-conjugating enzyme E2 A"/>
    <property type="match status" value="1"/>
</dbReference>
<dbReference type="Gene3D" id="3.10.110.10">
    <property type="entry name" value="Ubiquitin Conjugating Enzyme"/>
    <property type="match status" value="2"/>
</dbReference>
<dbReference type="Pfam" id="PF00179">
    <property type="entry name" value="UQ_con"/>
    <property type="match status" value="1"/>
</dbReference>
<evidence type="ECO:0000259" key="9">
    <source>
        <dbReference type="PROSITE" id="PS50127"/>
    </source>
</evidence>
<proteinExistence type="inferred from homology"/>
<evidence type="ECO:0000256" key="8">
    <source>
        <dbReference type="SAM" id="MobiDB-lite"/>
    </source>
</evidence>
<dbReference type="EMBL" id="OC000220">
    <property type="protein sequence ID" value="CAD7256561.1"/>
    <property type="molecule type" value="Genomic_DNA"/>
</dbReference>
<evidence type="ECO:0000256" key="4">
    <source>
        <dbReference type="ARBA" id="ARBA00022786"/>
    </source>
</evidence>
<feature type="region of interest" description="Disordered" evidence="8">
    <location>
        <begin position="73"/>
        <end position="97"/>
    </location>
</feature>
<feature type="domain" description="UBC core" evidence="9">
    <location>
        <begin position="73"/>
        <end position="220"/>
    </location>
</feature>
<dbReference type="InterPro" id="IPR050113">
    <property type="entry name" value="Ub_conjugating_enzyme"/>
</dbReference>
<dbReference type="PANTHER" id="PTHR24067">
    <property type="entry name" value="UBIQUITIN-CONJUGATING ENZYME E2"/>
    <property type="match status" value="1"/>
</dbReference>
<dbReference type="SUPFAM" id="SSF54495">
    <property type="entry name" value="UBC-like"/>
    <property type="match status" value="2"/>
</dbReference>
<dbReference type="InterPro" id="IPR023313">
    <property type="entry name" value="UBQ-conjugating_AS"/>
</dbReference>
<sequence>MLAFTGPDDDLVHRLQLLLPQPTKLAKRCYNLVGFDPDPSSVFRLHLTWLQLRINSISIWLFKRRAHHTVMKSRSRRRDRVGPTWLQEDPPTGVSGAPTDNNIMIWNAVIFGPHDTPFEDGTFKLTIEFTEEYPNKPPTVRFVSKMFHPNVYADGGICLDILQNRWSPTYDVSAILTSIQSLLSDPNPNSPANSMAAQLYKENRREYEKRVKACVEQSFSLLDEPNPNSPANSLAAQLYQDNKREYEKRVATVVELSWLNFQETRIEDPPENNTTH</sequence>
<dbReference type="CDD" id="cd23790">
    <property type="entry name" value="UBCc_UBE2A_2B"/>
    <property type="match status" value="1"/>
</dbReference>
<gene>
    <name evidence="10" type="ORF">TSIB3V08_LOCUS841</name>
</gene>
<dbReference type="GO" id="GO:0005524">
    <property type="term" value="F:ATP binding"/>
    <property type="evidence" value="ECO:0007669"/>
    <property type="project" value="UniProtKB-UniRule"/>
</dbReference>
<dbReference type="AlphaFoldDB" id="A0A7R9FW04"/>
<name>A0A7R9FW04_TIMSH</name>
<dbReference type="GO" id="GO:0061631">
    <property type="term" value="F:ubiquitin conjugating enzyme activity"/>
    <property type="evidence" value="ECO:0007669"/>
    <property type="project" value="UniProtKB-EC"/>
</dbReference>
<dbReference type="SMART" id="SM00212">
    <property type="entry name" value="UBCc"/>
    <property type="match status" value="1"/>
</dbReference>
<dbReference type="GO" id="GO:0006281">
    <property type="term" value="P:DNA repair"/>
    <property type="evidence" value="ECO:0007669"/>
    <property type="project" value="UniProtKB-ARBA"/>
</dbReference>
<dbReference type="PROSITE" id="PS50127">
    <property type="entry name" value="UBC_2"/>
    <property type="match status" value="1"/>
</dbReference>
<comment type="similarity">
    <text evidence="7">Belongs to the ubiquitin-conjugating enzyme family.</text>
</comment>
<evidence type="ECO:0000313" key="10">
    <source>
        <dbReference type="EMBL" id="CAD7256561.1"/>
    </source>
</evidence>
<reference evidence="10" key="1">
    <citation type="submission" date="2020-11" db="EMBL/GenBank/DDBJ databases">
        <authorList>
            <person name="Tran Van P."/>
        </authorList>
    </citation>
    <scope>NUCLEOTIDE SEQUENCE</scope>
</reference>
<evidence type="ECO:0000256" key="1">
    <source>
        <dbReference type="ARBA" id="ARBA00012486"/>
    </source>
</evidence>
<dbReference type="InterPro" id="IPR000608">
    <property type="entry name" value="UBC"/>
</dbReference>
<dbReference type="EC" id="2.3.2.23" evidence="1"/>
<evidence type="ECO:0000256" key="3">
    <source>
        <dbReference type="ARBA" id="ARBA00022741"/>
    </source>
</evidence>
<organism evidence="10">
    <name type="scientific">Timema shepardi</name>
    <name type="common">Walking stick</name>
    <dbReference type="NCBI Taxonomy" id="629360"/>
    <lineage>
        <taxon>Eukaryota</taxon>
        <taxon>Metazoa</taxon>
        <taxon>Ecdysozoa</taxon>
        <taxon>Arthropoda</taxon>
        <taxon>Hexapoda</taxon>
        <taxon>Insecta</taxon>
        <taxon>Pterygota</taxon>
        <taxon>Neoptera</taxon>
        <taxon>Polyneoptera</taxon>
        <taxon>Phasmatodea</taxon>
        <taxon>Timematodea</taxon>
        <taxon>Timematoidea</taxon>
        <taxon>Timematidae</taxon>
        <taxon>Timema</taxon>
    </lineage>
</organism>
<dbReference type="InterPro" id="IPR016135">
    <property type="entry name" value="UBQ-conjugating_enzyme/RWD"/>
</dbReference>
<protein>
    <recommendedName>
        <fullName evidence="1">E2 ubiquitin-conjugating enzyme</fullName>
        <ecNumber evidence="1">2.3.2.23</ecNumber>
    </recommendedName>
</protein>
<keyword evidence="2" id="KW-0808">Transferase</keyword>
<dbReference type="PROSITE" id="PS00183">
    <property type="entry name" value="UBC_1"/>
    <property type="match status" value="1"/>
</dbReference>
<feature type="active site" description="Glycyl thioester intermediate" evidence="6">
    <location>
        <position position="158"/>
    </location>
</feature>
<accession>A0A7R9FW04</accession>
<evidence type="ECO:0000256" key="2">
    <source>
        <dbReference type="ARBA" id="ARBA00022679"/>
    </source>
</evidence>